<dbReference type="Pfam" id="PF11871">
    <property type="entry name" value="DUF3391"/>
    <property type="match status" value="1"/>
</dbReference>
<dbReference type="InterPro" id="IPR006675">
    <property type="entry name" value="HDIG_dom"/>
</dbReference>
<dbReference type="CDD" id="cd00077">
    <property type="entry name" value="HDc"/>
    <property type="match status" value="1"/>
</dbReference>
<dbReference type="SUPFAM" id="SSF109604">
    <property type="entry name" value="HD-domain/PDEase-like"/>
    <property type="match status" value="1"/>
</dbReference>
<gene>
    <name evidence="3" type="ORF">MARGE09_P2736</name>
</gene>
<dbReference type="AlphaFoldDB" id="A0AAN2BL13"/>
<dbReference type="RefSeq" id="WP_236982947.1">
    <property type="nucleotide sequence ID" value="NZ_AP023086.1"/>
</dbReference>
<keyword evidence="4" id="KW-1185">Reference proteome</keyword>
<evidence type="ECO:0000256" key="1">
    <source>
        <dbReference type="SAM" id="MobiDB-lite"/>
    </source>
</evidence>
<feature type="region of interest" description="Disordered" evidence="1">
    <location>
        <begin position="77"/>
        <end position="99"/>
    </location>
</feature>
<accession>A0AAN2BL13</accession>
<dbReference type="InterPro" id="IPR037522">
    <property type="entry name" value="HD_GYP_dom"/>
</dbReference>
<feature type="compositionally biased region" description="Basic and acidic residues" evidence="1">
    <location>
        <begin position="77"/>
        <end position="86"/>
    </location>
</feature>
<dbReference type="GO" id="GO:0008081">
    <property type="term" value="F:phosphoric diester hydrolase activity"/>
    <property type="evidence" value="ECO:0007669"/>
    <property type="project" value="UniProtKB-ARBA"/>
</dbReference>
<dbReference type="Pfam" id="PF13487">
    <property type="entry name" value="HD_5"/>
    <property type="match status" value="1"/>
</dbReference>
<dbReference type="Gene3D" id="1.10.3210.10">
    <property type="entry name" value="Hypothetical protein af1432"/>
    <property type="match status" value="1"/>
</dbReference>
<dbReference type="KEGG" id="marq:MARGE09_P2736"/>
<evidence type="ECO:0000313" key="3">
    <source>
        <dbReference type="EMBL" id="BCD98535.1"/>
    </source>
</evidence>
<dbReference type="EMBL" id="AP023086">
    <property type="protein sequence ID" value="BCD98535.1"/>
    <property type="molecule type" value="Genomic_DNA"/>
</dbReference>
<reference evidence="3 4" key="1">
    <citation type="journal article" date="2022" name="IScience">
        <title>An ultrasensitive nanofiber-based assay for enzymatic hydrolysis and deep-sea microbial degradation of cellulose.</title>
        <authorList>
            <person name="Tsudome M."/>
            <person name="Tachioka M."/>
            <person name="Miyazaki M."/>
            <person name="Uchimura K."/>
            <person name="Tsuda M."/>
            <person name="Takaki Y."/>
            <person name="Deguchi S."/>
        </authorList>
    </citation>
    <scope>NUCLEOTIDE SEQUENCE [LARGE SCALE GENOMIC DNA]</scope>
    <source>
        <strain evidence="3 4">GE09</strain>
    </source>
</reference>
<dbReference type="NCBIfam" id="TIGR00277">
    <property type="entry name" value="HDIG"/>
    <property type="match status" value="1"/>
</dbReference>
<evidence type="ECO:0000259" key="2">
    <source>
        <dbReference type="PROSITE" id="PS51832"/>
    </source>
</evidence>
<protein>
    <recommendedName>
        <fullName evidence="2">HD-GYP domain-containing protein</fullName>
    </recommendedName>
</protein>
<dbReference type="PROSITE" id="PS51832">
    <property type="entry name" value="HD_GYP"/>
    <property type="match status" value="1"/>
</dbReference>
<proteinExistence type="predicted"/>
<dbReference type="PANTHER" id="PTHR43155:SF2">
    <property type="entry name" value="CYCLIC DI-GMP PHOSPHODIESTERASE PA4108"/>
    <property type="match status" value="1"/>
</dbReference>
<dbReference type="Proteomes" id="UP001320119">
    <property type="component" value="Chromosome"/>
</dbReference>
<dbReference type="InterPro" id="IPR003607">
    <property type="entry name" value="HD/PDEase_dom"/>
</dbReference>
<dbReference type="InterPro" id="IPR021812">
    <property type="entry name" value="DUF3391"/>
</dbReference>
<sequence>MSEVHRQSIPLEHLSVGMFVVELDVPWINSPFLTHSRKIKSFKDIDALRRSGVKTLVIDTERGAAPKVSPQYVAGVSRDDVSKEASNRNPEPAVVKATKPRDPSVAVELAAAQKVAEQVKQVASQLFEALDANKAIDVKVVDPLVDETLASLNRNNQALMSLVHLSRKSQKLADHAFSTFCIALNMGVALKHSPEELQALGLAALLHEAGWQHLPLNLMGKRTKYTANEEQLIARHVDIGLNMLQSSNLPELVGRIIAEHHERNDGTGYPNCLKGGDIHPLSQILAIADAYDERIHQLQDRPGLLPRNALQLLYKETKKGAFDSKAMTAFISMMGVYPVTSAVLLESGEKGIVVEHDQHAHTTRIKIIYDGSGKALDNPVEACVTQAEEGRSIKSLLDPADSRVDPFGLLVFVTP</sequence>
<dbReference type="PANTHER" id="PTHR43155">
    <property type="entry name" value="CYCLIC DI-GMP PHOSPHODIESTERASE PA4108-RELATED"/>
    <property type="match status" value="1"/>
</dbReference>
<organism evidence="3 4">
    <name type="scientific">Marinagarivorans cellulosilyticus</name>
    <dbReference type="NCBI Taxonomy" id="2721545"/>
    <lineage>
        <taxon>Bacteria</taxon>
        <taxon>Pseudomonadati</taxon>
        <taxon>Pseudomonadota</taxon>
        <taxon>Gammaproteobacteria</taxon>
        <taxon>Cellvibrionales</taxon>
        <taxon>Cellvibrionaceae</taxon>
        <taxon>Marinagarivorans</taxon>
    </lineage>
</organism>
<feature type="domain" description="HD-GYP" evidence="2">
    <location>
        <begin position="136"/>
        <end position="346"/>
    </location>
</feature>
<name>A0AAN2BL13_9GAMM</name>
<evidence type="ECO:0000313" key="4">
    <source>
        <dbReference type="Proteomes" id="UP001320119"/>
    </source>
</evidence>